<dbReference type="InParanoid" id="A0A545ANZ0"/>
<dbReference type="PANTHER" id="PTHR43163:SF3">
    <property type="entry name" value="PEPTIDE ABC TRANSPORTER PERMEASE PROTEIN"/>
    <property type="match status" value="1"/>
</dbReference>
<dbReference type="InterPro" id="IPR000515">
    <property type="entry name" value="MetI-like"/>
</dbReference>
<comment type="subcellular location">
    <subcellularLocation>
        <location evidence="1 7">Cell membrane</location>
        <topology evidence="1 7">Multi-pass membrane protein</topology>
    </subcellularLocation>
</comment>
<keyword evidence="3" id="KW-1003">Cell membrane</keyword>
<evidence type="ECO:0000259" key="8">
    <source>
        <dbReference type="PROSITE" id="PS50928"/>
    </source>
</evidence>
<dbReference type="PANTHER" id="PTHR43163">
    <property type="entry name" value="DIPEPTIDE TRANSPORT SYSTEM PERMEASE PROTEIN DPPB-RELATED"/>
    <property type="match status" value="1"/>
</dbReference>
<sequence>MRHLLLRRLAAIPLTLVVISVLVFLATEVLPGDVARQILGREASDATVAALRQELGLDRALPVRYWDWLVSFVTGDWGTSYTLKVPVRDLVFERLGASLLLAAFAFVLLVPVALTWGVVSGLYHDRPLDRFLSVTGLALAATPEFVTGVVLLVVFAVTLRWFPAGAQAPPGASLSLRLEHLVLPAVSLVLLCLGYVARHVRASTVASVRSPYVRAAELRGASRVAVVRRHVLRNSTVPATSALGVQAQFLLGGLVSVELLFNYPGIGALLLNAALDKDLPTLQAAAMVLGLLYLLISLGVDVAYRLLDPRLRLGVAA</sequence>
<reference evidence="9 10" key="1">
    <citation type="submission" date="2019-07" db="EMBL/GenBank/DDBJ databases">
        <title>Cryptosporangium phraense sp. nov., isolated from plant litter.</title>
        <authorList>
            <person name="Suriyachadkun C."/>
        </authorList>
    </citation>
    <scope>NUCLEOTIDE SEQUENCE [LARGE SCALE GENOMIC DNA]</scope>
    <source>
        <strain evidence="9 10">A-T 5661</strain>
    </source>
</reference>
<organism evidence="9 10">
    <name type="scientific">Cryptosporangium phraense</name>
    <dbReference type="NCBI Taxonomy" id="2593070"/>
    <lineage>
        <taxon>Bacteria</taxon>
        <taxon>Bacillati</taxon>
        <taxon>Actinomycetota</taxon>
        <taxon>Actinomycetes</taxon>
        <taxon>Cryptosporangiales</taxon>
        <taxon>Cryptosporangiaceae</taxon>
        <taxon>Cryptosporangium</taxon>
    </lineage>
</organism>
<feature type="domain" description="ABC transmembrane type-1" evidence="8">
    <location>
        <begin position="95"/>
        <end position="300"/>
    </location>
</feature>
<name>A0A545ANZ0_9ACTN</name>
<feature type="transmembrane region" description="Helical" evidence="7">
    <location>
        <begin position="181"/>
        <end position="200"/>
    </location>
</feature>
<evidence type="ECO:0000313" key="9">
    <source>
        <dbReference type="EMBL" id="TQS43003.1"/>
    </source>
</evidence>
<evidence type="ECO:0000256" key="1">
    <source>
        <dbReference type="ARBA" id="ARBA00004651"/>
    </source>
</evidence>
<dbReference type="Gene3D" id="1.10.3720.10">
    <property type="entry name" value="MetI-like"/>
    <property type="match status" value="1"/>
</dbReference>
<dbReference type="CDD" id="cd06261">
    <property type="entry name" value="TM_PBP2"/>
    <property type="match status" value="1"/>
</dbReference>
<comment type="caution">
    <text evidence="9">The sequence shown here is derived from an EMBL/GenBank/DDBJ whole genome shotgun (WGS) entry which is preliminary data.</text>
</comment>
<dbReference type="GO" id="GO:0005886">
    <property type="term" value="C:plasma membrane"/>
    <property type="evidence" value="ECO:0007669"/>
    <property type="project" value="UniProtKB-SubCell"/>
</dbReference>
<keyword evidence="2 7" id="KW-0813">Transport</keyword>
<dbReference type="RefSeq" id="WP_142706489.1">
    <property type="nucleotide sequence ID" value="NZ_VIRS01000015.1"/>
</dbReference>
<dbReference type="SUPFAM" id="SSF161098">
    <property type="entry name" value="MetI-like"/>
    <property type="match status" value="1"/>
</dbReference>
<dbReference type="EMBL" id="VIRS01000015">
    <property type="protein sequence ID" value="TQS43003.1"/>
    <property type="molecule type" value="Genomic_DNA"/>
</dbReference>
<keyword evidence="10" id="KW-1185">Reference proteome</keyword>
<dbReference type="GO" id="GO:0055085">
    <property type="term" value="P:transmembrane transport"/>
    <property type="evidence" value="ECO:0007669"/>
    <property type="project" value="InterPro"/>
</dbReference>
<gene>
    <name evidence="9" type="ORF">FL583_21440</name>
</gene>
<evidence type="ECO:0000313" key="10">
    <source>
        <dbReference type="Proteomes" id="UP000317982"/>
    </source>
</evidence>
<accession>A0A545ANZ0</accession>
<feature type="transmembrane region" description="Helical" evidence="7">
    <location>
        <begin position="95"/>
        <end position="119"/>
    </location>
</feature>
<dbReference type="InterPro" id="IPR035906">
    <property type="entry name" value="MetI-like_sf"/>
</dbReference>
<dbReference type="AlphaFoldDB" id="A0A545ANZ0"/>
<evidence type="ECO:0000256" key="3">
    <source>
        <dbReference type="ARBA" id="ARBA00022475"/>
    </source>
</evidence>
<evidence type="ECO:0000256" key="6">
    <source>
        <dbReference type="ARBA" id="ARBA00023136"/>
    </source>
</evidence>
<dbReference type="Proteomes" id="UP000317982">
    <property type="component" value="Unassembled WGS sequence"/>
</dbReference>
<dbReference type="Pfam" id="PF19300">
    <property type="entry name" value="BPD_transp_1_N"/>
    <property type="match status" value="1"/>
</dbReference>
<evidence type="ECO:0000256" key="5">
    <source>
        <dbReference type="ARBA" id="ARBA00022989"/>
    </source>
</evidence>
<comment type="similarity">
    <text evidence="7">Belongs to the binding-protein-dependent transport system permease family.</text>
</comment>
<evidence type="ECO:0000256" key="2">
    <source>
        <dbReference type="ARBA" id="ARBA00022448"/>
    </source>
</evidence>
<evidence type="ECO:0000256" key="4">
    <source>
        <dbReference type="ARBA" id="ARBA00022692"/>
    </source>
</evidence>
<dbReference type="PROSITE" id="PS50928">
    <property type="entry name" value="ABC_TM1"/>
    <property type="match status" value="1"/>
</dbReference>
<keyword evidence="5 7" id="KW-1133">Transmembrane helix</keyword>
<protein>
    <submittedName>
        <fullName evidence="9">ABC transporter permease</fullName>
    </submittedName>
</protein>
<keyword evidence="6 7" id="KW-0472">Membrane</keyword>
<feature type="transmembrane region" description="Helical" evidence="7">
    <location>
        <begin position="249"/>
        <end position="270"/>
    </location>
</feature>
<evidence type="ECO:0000256" key="7">
    <source>
        <dbReference type="RuleBase" id="RU363032"/>
    </source>
</evidence>
<feature type="transmembrane region" description="Helical" evidence="7">
    <location>
        <begin position="9"/>
        <end position="27"/>
    </location>
</feature>
<proteinExistence type="inferred from homology"/>
<dbReference type="InterPro" id="IPR045621">
    <property type="entry name" value="BPD_transp_1_N"/>
</dbReference>
<feature type="transmembrane region" description="Helical" evidence="7">
    <location>
        <begin position="131"/>
        <end position="161"/>
    </location>
</feature>
<keyword evidence="4 7" id="KW-0812">Transmembrane</keyword>
<feature type="transmembrane region" description="Helical" evidence="7">
    <location>
        <begin position="282"/>
        <end position="304"/>
    </location>
</feature>
<dbReference type="OrthoDB" id="9778910at2"/>
<dbReference type="Pfam" id="PF00528">
    <property type="entry name" value="BPD_transp_1"/>
    <property type="match status" value="1"/>
</dbReference>